<dbReference type="FunFam" id="3.30.2160.10:FF:000002">
    <property type="entry name" value="Putative Ubiquitin-protein ligase E3C"/>
    <property type="match status" value="1"/>
</dbReference>
<dbReference type="FunFam" id="3.30.2410.10:FF:000017">
    <property type="entry name" value="E3 ubiquitin-protein ligase UPL7"/>
    <property type="match status" value="1"/>
</dbReference>
<keyword evidence="5 8" id="KW-0833">Ubl conjugation pathway</keyword>
<dbReference type="Gene3D" id="3.90.1750.10">
    <property type="entry name" value="Hect, E3 ligase catalytic domains"/>
    <property type="match status" value="1"/>
</dbReference>
<dbReference type="eggNOG" id="KOG4427">
    <property type="taxonomic scope" value="Eukaryota"/>
</dbReference>
<dbReference type="SUPFAM" id="SSF56204">
    <property type="entry name" value="Hect, E3 ligase catalytic domain"/>
    <property type="match status" value="1"/>
</dbReference>
<evidence type="ECO:0000259" key="9">
    <source>
        <dbReference type="PROSITE" id="PS50237"/>
    </source>
</evidence>
<evidence type="ECO:0000256" key="5">
    <source>
        <dbReference type="ARBA" id="ARBA00022786"/>
    </source>
</evidence>
<feature type="domain" description="HECT" evidence="9">
    <location>
        <begin position="813"/>
        <end position="1157"/>
    </location>
</feature>
<dbReference type="InterPro" id="IPR044611">
    <property type="entry name" value="E3A/B/C-like"/>
</dbReference>
<dbReference type="Gene3D" id="3.30.2160.10">
    <property type="entry name" value="Hect, E3 ligase catalytic domain"/>
    <property type="match status" value="1"/>
</dbReference>
<comment type="similarity">
    <text evidence="7">Belongs to the UPL family.</text>
</comment>
<dbReference type="GO" id="GO:0000209">
    <property type="term" value="P:protein polyubiquitination"/>
    <property type="evidence" value="ECO:0000318"/>
    <property type="project" value="GO_Central"/>
</dbReference>
<dbReference type="AlphaFoldDB" id="W1P2Z1"/>
<dbReference type="CDD" id="cd00078">
    <property type="entry name" value="HECTc"/>
    <property type="match status" value="1"/>
</dbReference>
<name>W1P2Z1_AMBTC</name>
<dbReference type="PROSITE" id="PS50237">
    <property type="entry name" value="HECT"/>
    <property type="match status" value="1"/>
</dbReference>
<protein>
    <recommendedName>
        <fullName evidence="3">HECT-type E3 ubiquitin transferase</fullName>
        <ecNumber evidence="3">2.3.2.26</ecNumber>
    </recommendedName>
</protein>
<evidence type="ECO:0000256" key="2">
    <source>
        <dbReference type="ARBA" id="ARBA00004906"/>
    </source>
</evidence>
<dbReference type="STRING" id="13333.W1P2Z1"/>
<keyword evidence="11" id="KW-1185">Reference proteome</keyword>
<comment type="catalytic activity">
    <reaction evidence="1">
        <text>S-ubiquitinyl-[E2 ubiquitin-conjugating enzyme]-L-cysteine + [acceptor protein]-L-lysine = [E2 ubiquitin-conjugating enzyme]-L-cysteine + N(6)-ubiquitinyl-[acceptor protein]-L-lysine.</text>
        <dbReference type="EC" id="2.3.2.26"/>
    </reaction>
</comment>
<dbReference type="Pfam" id="PF00632">
    <property type="entry name" value="HECT"/>
    <property type="match status" value="1"/>
</dbReference>
<dbReference type="SMART" id="SM00119">
    <property type="entry name" value="HECTc"/>
    <property type="match status" value="1"/>
</dbReference>
<dbReference type="Proteomes" id="UP000017836">
    <property type="component" value="Unassembled WGS sequence"/>
</dbReference>
<evidence type="ECO:0000256" key="7">
    <source>
        <dbReference type="ARBA" id="ARBA00061247"/>
    </source>
</evidence>
<dbReference type="GO" id="GO:0061630">
    <property type="term" value="F:ubiquitin protein ligase activity"/>
    <property type="evidence" value="ECO:0000318"/>
    <property type="project" value="GO_Central"/>
</dbReference>
<reference evidence="11" key="1">
    <citation type="journal article" date="2013" name="Science">
        <title>The Amborella genome and the evolution of flowering plants.</title>
        <authorList>
            <consortium name="Amborella Genome Project"/>
        </authorList>
    </citation>
    <scope>NUCLEOTIDE SEQUENCE [LARGE SCALE GENOMIC DNA]</scope>
</reference>
<evidence type="ECO:0000256" key="1">
    <source>
        <dbReference type="ARBA" id="ARBA00000885"/>
    </source>
</evidence>
<dbReference type="Gene3D" id="3.30.2410.10">
    <property type="entry name" value="Hect, E3 ligase catalytic domain"/>
    <property type="match status" value="1"/>
</dbReference>
<dbReference type="OMA" id="NAHEFNQ"/>
<evidence type="ECO:0000313" key="11">
    <source>
        <dbReference type="Proteomes" id="UP000017836"/>
    </source>
</evidence>
<evidence type="ECO:0000256" key="8">
    <source>
        <dbReference type="PROSITE-ProRule" id="PRU00104"/>
    </source>
</evidence>
<sequence>MPMRVSLRGASAKEITRDALLEKVSRERELRNHARRTGAAALIIQKIWRRYNVMKMVAGQLQDNWETLMSCDGALRTAKWVSNDLLRPFLFFATRSSTLHHEIQLRDIKCILVCFKLLLQSINSTDLDKNFCALAFGSSEEKVAWFFQARKIITICSSVLGECDHTTLDGKDRILATALAMRLIVALTDLEAWKKFHPHKNGDTTYAVKDIIRFIASGKSGLYCSIRNFIVKFLAPAGLPNKSIMQRDDQFIITASAITMALRPFQFMKLNADNIGSIHMSEVKFTAEEYCIYFLTIPWLTERLPVGILPALKHVTTLSSCFKTLLIAKENIFVQMSNLNQHMGIPSAAWALANIINLTSVHDKDCSDSGGFVEGLELKDYVLTVCSISDHLLPWLEDIRQTNKKENDEDIIHGNIEERGASGYSNAPFIDLLRPVHQQWHLTRLLTSLKSGNSCIEKNSSSGYQSLEWLEQKLEVLDIVFFYSSMLNIFSSLNKFGGPLPILNILAFTPSFIPMLWLRLESSIMPEGSPFANTYNLSRMSEASQNENQGIQMKKEERVMKDTGNKWASVLQKIKGKSSTDENVTRLCKDPLDFDSNLDDASDIWDIEPLRRGPLGLSKETSQVMHMFCATYAHLLLILDDIEFYEKQVPFAIEQQRKIAALLNTLVYNGFLHNNGQQNKPLMDVAGRCLLLLYERDCRHKFCPTSLWLAPARKNRPPIATAARAHEAVITGMRIGDAAAIPSMGSLITTMPHVFPFDERVQMFREFIKVDKISRRMAGEVAGPGPGSIEVAVRRDHIVEDGFKQLNSLGSRLKSCINVSFVNEFGLPEAGLDYGGLSKEFLTDLAKAAFDPQYGLFSQTSTSERLLIPQTTARVLQNGMQMIEFLGRVVGKALYEGILLDYSFSPVFVQKILGRYSFLDELSSLDPELYRNLMFVKHFEGDVGELALDFTVTEERLGERVIIELKPGGANISVTNENKLQYVHAVADYKLNKQILPLANAFYRGLIDLISPPWLSLFDASEFNQLLSGGEHDFDVDDLKTHTRYTGGYSEGSRTIKLFWEVVREFEPRERCLLLKFVTSCSRAPLLGFKHLKPAFTIHKVACDVPVWAMIGGQDVDRLPSASTCYNTLKLPTYKRSATLRNKLIYAISSNAGFELS</sequence>
<comment type="pathway">
    <text evidence="2">Protein modification; protein ubiquitination.</text>
</comment>
<evidence type="ECO:0000256" key="3">
    <source>
        <dbReference type="ARBA" id="ARBA00012485"/>
    </source>
</evidence>
<accession>W1P2Z1</accession>
<gene>
    <name evidence="10" type="ORF">AMTR_s00002p00255750</name>
</gene>
<dbReference type="InterPro" id="IPR035983">
    <property type="entry name" value="Hect_E3_ubiquitin_ligase"/>
</dbReference>
<evidence type="ECO:0000256" key="6">
    <source>
        <dbReference type="ARBA" id="ARBA00057703"/>
    </source>
</evidence>
<dbReference type="EC" id="2.3.2.26" evidence="3"/>
<evidence type="ECO:0000256" key="4">
    <source>
        <dbReference type="ARBA" id="ARBA00022679"/>
    </source>
</evidence>
<dbReference type="Gramene" id="ERN01320">
    <property type="protein sequence ID" value="ERN01320"/>
    <property type="gene ID" value="AMTR_s00002p00255750"/>
</dbReference>
<dbReference type="InterPro" id="IPR000569">
    <property type="entry name" value="HECT_dom"/>
</dbReference>
<dbReference type="HOGENOM" id="CLU_002173_2_6_1"/>
<dbReference type="EMBL" id="KI394767">
    <property type="protein sequence ID" value="ERN01320.1"/>
    <property type="molecule type" value="Genomic_DNA"/>
</dbReference>
<evidence type="ECO:0000313" key="10">
    <source>
        <dbReference type="EMBL" id="ERN01320.1"/>
    </source>
</evidence>
<dbReference type="PANTHER" id="PTHR45700:SF2">
    <property type="entry name" value="UBIQUITIN-PROTEIN LIGASE E3C"/>
    <property type="match status" value="1"/>
</dbReference>
<keyword evidence="4" id="KW-0808">Transferase</keyword>
<dbReference type="PANTHER" id="PTHR45700">
    <property type="entry name" value="UBIQUITIN-PROTEIN LIGASE E3C"/>
    <property type="match status" value="1"/>
</dbReference>
<comment type="function">
    <text evidence="6">Probable E3 ubiquitin-protein ligase which mediates ubiquitination and subsequent proteasomal degradation of target proteins.</text>
</comment>
<proteinExistence type="inferred from homology"/>
<organism evidence="10 11">
    <name type="scientific">Amborella trichopoda</name>
    <dbReference type="NCBI Taxonomy" id="13333"/>
    <lineage>
        <taxon>Eukaryota</taxon>
        <taxon>Viridiplantae</taxon>
        <taxon>Streptophyta</taxon>
        <taxon>Embryophyta</taxon>
        <taxon>Tracheophyta</taxon>
        <taxon>Spermatophyta</taxon>
        <taxon>Magnoliopsida</taxon>
        <taxon>Amborellales</taxon>
        <taxon>Amborellaceae</taxon>
        <taxon>Amborella</taxon>
    </lineage>
</organism>
<feature type="active site" description="Glycyl thioester intermediate" evidence="8">
    <location>
        <position position="1125"/>
    </location>
</feature>
<dbReference type="GO" id="GO:0006511">
    <property type="term" value="P:ubiquitin-dependent protein catabolic process"/>
    <property type="evidence" value="ECO:0000318"/>
    <property type="project" value="GO_Central"/>
</dbReference>